<feature type="domain" description="Nitrite/Sulfite reductase ferredoxin-like" evidence="8">
    <location>
        <begin position="20"/>
        <end position="50"/>
    </location>
</feature>
<dbReference type="GO" id="GO:0020037">
    <property type="term" value="F:heme binding"/>
    <property type="evidence" value="ECO:0007669"/>
    <property type="project" value="InterPro"/>
</dbReference>
<dbReference type="SUPFAM" id="SSF55124">
    <property type="entry name" value="Nitrite/Sulfite reductase N-terminal domain-like"/>
    <property type="match status" value="1"/>
</dbReference>
<keyword evidence="5" id="KW-0408">Iron</keyword>
<keyword evidence="4" id="KW-0560">Oxidoreductase</keyword>
<evidence type="ECO:0000256" key="5">
    <source>
        <dbReference type="ARBA" id="ARBA00023004"/>
    </source>
</evidence>
<dbReference type="PANTHER" id="PTHR43809:SF1">
    <property type="entry name" value="NITRITE REDUCTASE (NADH) LARGE SUBUNIT"/>
    <property type="match status" value="1"/>
</dbReference>
<dbReference type="InterPro" id="IPR006067">
    <property type="entry name" value="NO2/SO3_Rdtase_4Fe4S_dom"/>
</dbReference>
<sequence>MTLPPLANIPFLNKRVKFPVTPHIPGGLTTPEQLRQIAAVAEKYGGRLKIVGNGITIMGLSLADGEKALTELGCKPESFIAKSVRAVAMCPGKPDCPMAQQDSTALGLALDSEFFGQEVPGKVRIGVSGCPNCCAEVFVKDIGLFGLPKGFTLVVGGNAGRHAQVGKIVGENIPAEEVPAIVRAILAYYRQHGRTKERLGQMIDRLGWDDFLTATIPAPYRPQAH</sequence>
<keyword evidence="3" id="KW-0479">Metal-binding</keyword>
<dbReference type="Gene3D" id="3.30.413.10">
    <property type="entry name" value="Sulfite Reductase Hemoprotein, domain 1"/>
    <property type="match status" value="1"/>
</dbReference>
<evidence type="ECO:0000256" key="1">
    <source>
        <dbReference type="ARBA" id="ARBA00022485"/>
    </source>
</evidence>
<dbReference type="Proteomes" id="UP000005139">
    <property type="component" value="Unassembled WGS sequence"/>
</dbReference>
<dbReference type="PRINTS" id="PR00397">
    <property type="entry name" value="SIROHAEM"/>
</dbReference>
<dbReference type="GO" id="GO:0016491">
    <property type="term" value="F:oxidoreductase activity"/>
    <property type="evidence" value="ECO:0007669"/>
    <property type="project" value="UniProtKB-KW"/>
</dbReference>
<evidence type="ECO:0000259" key="7">
    <source>
        <dbReference type="Pfam" id="PF01077"/>
    </source>
</evidence>
<accession>A1HMS8</accession>
<keyword evidence="1" id="KW-0004">4Fe-4S</keyword>
<dbReference type="InterPro" id="IPR005117">
    <property type="entry name" value="NiRdtase/SiRdtase_haem-b_fer"/>
</dbReference>
<evidence type="ECO:0000256" key="6">
    <source>
        <dbReference type="ARBA" id="ARBA00023014"/>
    </source>
</evidence>
<proteinExistence type="predicted"/>
<organism evidence="9 10">
    <name type="scientific">Thermosinus carboxydivorans Nor1</name>
    <dbReference type="NCBI Taxonomy" id="401526"/>
    <lineage>
        <taxon>Bacteria</taxon>
        <taxon>Bacillati</taxon>
        <taxon>Bacillota</taxon>
        <taxon>Negativicutes</taxon>
        <taxon>Selenomonadales</taxon>
        <taxon>Sporomusaceae</taxon>
        <taxon>Thermosinus</taxon>
    </lineage>
</organism>
<evidence type="ECO:0000259" key="8">
    <source>
        <dbReference type="Pfam" id="PF03460"/>
    </source>
</evidence>
<reference evidence="9 10" key="2">
    <citation type="submission" date="2007-01" db="EMBL/GenBank/DDBJ databases">
        <title>Sequencing of the draft genome and assembly of Thermosinus carboxydivorans Nor1.</title>
        <authorList>
            <consortium name="US DOE Joint Genome Institute (JGI-PGF)"/>
            <person name="Copeland A."/>
            <person name="Lucas S."/>
            <person name="Lapidus A."/>
            <person name="Barry K."/>
            <person name="Glavina del Rio T."/>
            <person name="Dalin E."/>
            <person name="Tice H."/>
            <person name="Bruce D."/>
            <person name="Pitluck S."/>
            <person name="Richardson P."/>
        </authorList>
    </citation>
    <scope>NUCLEOTIDE SEQUENCE [LARGE SCALE GENOMIC DNA]</scope>
    <source>
        <strain evidence="9 10">Nor1</strain>
    </source>
</reference>
<keyword evidence="6" id="KW-0411">Iron-sulfur</keyword>
<dbReference type="PANTHER" id="PTHR43809">
    <property type="entry name" value="NITRITE REDUCTASE (NADH) LARGE SUBUNIT"/>
    <property type="match status" value="1"/>
</dbReference>
<dbReference type="InterPro" id="IPR036136">
    <property type="entry name" value="Nit/Sulf_reduc_fer-like_dom_sf"/>
</dbReference>
<gene>
    <name evidence="9" type="ORF">TcarDRAFT_2036</name>
</gene>
<evidence type="ECO:0000313" key="9">
    <source>
        <dbReference type="EMBL" id="EAX48564.1"/>
    </source>
</evidence>
<dbReference type="AlphaFoldDB" id="A1HMS8"/>
<protein>
    <submittedName>
        <fullName evidence="9">Nitrite and sulphite reductase 4Fe-4S region</fullName>
    </submittedName>
</protein>
<reference evidence="9 10" key="1">
    <citation type="submission" date="2007-01" db="EMBL/GenBank/DDBJ databases">
        <title>Annotation of the draft genome assembly of Thermosinus carboxydivorans Nor1.</title>
        <authorList>
            <consortium name="US DOE Joint Genome Institute (JGI-ORNL)"/>
            <person name="Larimer F."/>
            <person name="Land M."/>
            <person name="Hauser L."/>
        </authorList>
    </citation>
    <scope>NUCLEOTIDE SEQUENCE [LARGE SCALE GENOMIC DNA]</scope>
    <source>
        <strain evidence="9 10">Nor1</strain>
    </source>
</reference>
<dbReference type="Pfam" id="PF03460">
    <property type="entry name" value="NIR_SIR_ferr"/>
    <property type="match status" value="1"/>
</dbReference>
<feature type="domain" description="Nitrite/sulphite reductase 4Fe-4S" evidence="7">
    <location>
        <begin position="82"/>
        <end position="213"/>
    </location>
</feature>
<evidence type="ECO:0000256" key="2">
    <source>
        <dbReference type="ARBA" id="ARBA00022617"/>
    </source>
</evidence>
<dbReference type="SUPFAM" id="SSF56014">
    <property type="entry name" value="Nitrite and sulphite reductase 4Fe-4S domain-like"/>
    <property type="match status" value="1"/>
</dbReference>
<name>A1HMS8_9FIRM</name>
<dbReference type="GO" id="GO:0051539">
    <property type="term" value="F:4 iron, 4 sulfur cluster binding"/>
    <property type="evidence" value="ECO:0007669"/>
    <property type="project" value="UniProtKB-KW"/>
</dbReference>
<dbReference type="RefSeq" id="WP_007288336.1">
    <property type="nucleotide sequence ID" value="NZ_AAWL01000002.1"/>
</dbReference>
<dbReference type="InterPro" id="IPR052034">
    <property type="entry name" value="NasD-like"/>
</dbReference>
<dbReference type="GO" id="GO:0046872">
    <property type="term" value="F:metal ion binding"/>
    <property type="evidence" value="ECO:0007669"/>
    <property type="project" value="UniProtKB-KW"/>
</dbReference>
<evidence type="ECO:0000256" key="4">
    <source>
        <dbReference type="ARBA" id="ARBA00023002"/>
    </source>
</evidence>
<dbReference type="InterPro" id="IPR006066">
    <property type="entry name" value="NO2/SO3_Rdtase_FeS/sirohaem_BS"/>
</dbReference>
<evidence type="ECO:0000256" key="3">
    <source>
        <dbReference type="ARBA" id="ARBA00022723"/>
    </source>
</evidence>
<dbReference type="PROSITE" id="PS00365">
    <property type="entry name" value="NIR_SIR"/>
    <property type="match status" value="1"/>
</dbReference>
<dbReference type="OrthoDB" id="9802028at2"/>
<dbReference type="EMBL" id="AAWL01000002">
    <property type="protein sequence ID" value="EAX48564.1"/>
    <property type="molecule type" value="Genomic_DNA"/>
</dbReference>
<keyword evidence="2" id="KW-0349">Heme</keyword>
<keyword evidence="10" id="KW-1185">Reference proteome</keyword>
<dbReference type="InterPro" id="IPR045854">
    <property type="entry name" value="NO2/SO3_Rdtase_4Fe4S_sf"/>
</dbReference>
<evidence type="ECO:0000313" key="10">
    <source>
        <dbReference type="Proteomes" id="UP000005139"/>
    </source>
</evidence>
<comment type="caution">
    <text evidence="9">The sequence shown here is derived from an EMBL/GenBank/DDBJ whole genome shotgun (WGS) entry which is preliminary data.</text>
</comment>
<dbReference type="Pfam" id="PF01077">
    <property type="entry name" value="NIR_SIR"/>
    <property type="match status" value="1"/>
</dbReference>
<dbReference type="eggNOG" id="COG1251">
    <property type="taxonomic scope" value="Bacteria"/>
</dbReference>